<accession>A0ABS1EMW2</accession>
<organism evidence="14 15">
    <name type="scientific">Clostridium yunnanense</name>
    <dbReference type="NCBI Taxonomy" id="2800325"/>
    <lineage>
        <taxon>Bacteria</taxon>
        <taxon>Bacillati</taxon>
        <taxon>Bacillota</taxon>
        <taxon>Clostridia</taxon>
        <taxon>Eubacteriales</taxon>
        <taxon>Clostridiaceae</taxon>
        <taxon>Clostridium</taxon>
    </lineage>
</organism>
<dbReference type="PROSITE" id="PS51199">
    <property type="entry name" value="SF4_HELICASE"/>
    <property type="match status" value="1"/>
</dbReference>
<reference evidence="15" key="1">
    <citation type="submission" date="2021-01" db="EMBL/GenBank/DDBJ databases">
        <title>Genome public.</title>
        <authorList>
            <person name="Liu C."/>
            <person name="Sun Q."/>
        </authorList>
    </citation>
    <scope>NUCLEOTIDE SEQUENCE [LARGE SCALE GENOMIC DNA]</scope>
    <source>
        <strain evidence="15">YIM B02505</strain>
    </source>
</reference>
<dbReference type="InterPro" id="IPR007693">
    <property type="entry name" value="DNA_helicase_DnaB-like_N"/>
</dbReference>
<proteinExistence type="inferred from homology"/>
<dbReference type="PANTHER" id="PTHR30153">
    <property type="entry name" value="REPLICATIVE DNA HELICASE DNAB"/>
    <property type="match status" value="1"/>
</dbReference>
<dbReference type="InterPro" id="IPR007692">
    <property type="entry name" value="DNA_helicase_DnaB"/>
</dbReference>
<evidence type="ECO:0000256" key="8">
    <source>
        <dbReference type="ARBA" id="ARBA00023125"/>
    </source>
</evidence>
<keyword evidence="2 12" id="KW-0639">Primosome</keyword>
<comment type="caution">
    <text evidence="14">The sequence shown here is derived from an EMBL/GenBank/DDBJ whole genome shotgun (WGS) entry which is preliminary data.</text>
</comment>
<dbReference type="Proteomes" id="UP000596739">
    <property type="component" value="Unassembled WGS sequence"/>
</dbReference>
<evidence type="ECO:0000256" key="4">
    <source>
        <dbReference type="ARBA" id="ARBA00022741"/>
    </source>
</evidence>
<evidence type="ECO:0000256" key="2">
    <source>
        <dbReference type="ARBA" id="ARBA00022515"/>
    </source>
</evidence>
<dbReference type="EMBL" id="JAENHN010000027">
    <property type="protein sequence ID" value="MBK1810706.1"/>
    <property type="molecule type" value="Genomic_DNA"/>
</dbReference>
<sequence>MDILKAMPSSKEAEQAVLGCILESGNMDELVGLLDKNDFYVTSHKTIFSCLTSMYKKDKSIDIITVIENLKSKDMLDSAGGASYLVALKGGIINTRNLIHYAEIVKDKSSKRKFILSAQEMLKEAYEDKLEVKDIISKAEESMFNIVSNKSKDFVTIGECIEGALKNIEKNYLKGGGIVGISTGYKNLDRCTSGLQRSDFIVIAARPSMGKTAFAINLANNIAHESKVAIFSLEMSEEQLSYRLQASEALLEFSRVNKGAMNDDEWVELTKASARLAGKNIKINDSGELDVSEIKAKCKRLKLKQGLDVVIIDYLQCIKLNEKVYLREQEVSKISAALKNMAKELDITVVALSQLSRAPEKRADHRPQLGDLRDSGSIEQDADIIMLLYRDEYYHPDTEDKNITEVIIGKNRNGQVGTTKLAWLGQYQKFAELNGGDKIGINRTSSTNGKWMN</sequence>
<keyword evidence="4 12" id="KW-0547">Nucleotide-binding</keyword>
<evidence type="ECO:0000256" key="11">
    <source>
        <dbReference type="NCBIfam" id="TIGR00665"/>
    </source>
</evidence>
<dbReference type="RefSeq" id="WP_200268209.1">
    <property type="nucleotide sequence ID" value="NZ_JAENHN010000027.1"/>
</dbReference>
<keyword evidence="8 12" id="KW-0238">DNA-binding</keyword>
<evidence type="ECO:0000256" key="7">
    <source>
        <dbReference type="ARBA" id="ARBA00022840"/>
    </source>
</evidence>
<keyword evidence="5 12" id="KW-0378">Hydrolase</keyword>
<protein>
    <recommendedName>
        <fullName evidence="11 12">Replicative DNA helicase</fullName>
        <ecNumber evidence="11 12">5.6.2.3</ecNumber>
    </recommendedName>
</protein>
<evidence type="ECO:0000256" key="12">
    <source>
        <dbReference type="RuleBase" id="RU362085"/>
    </source>
</evidence>
<evidence type="ECO:0000259" key="13">
    <source>
        <dbReference type="PROSITE" id="PS51199"/>
    </source>
</evidence>
<dbReference type="SUPFAM" id="SSF48024">
    <property type="entry name" value="N-terminal domain of DnaB helicase"/>
    <property type="match status" value="1"/>
</dbReference>
<evidence type="ECO:0000256" key="1">
    <source>
        <dbReference type="ARBA" id="ARBA00008428"/>
    </source>
</evidence>
<evidence type="ECO:0000313" key="15">
    <source>
        <dbReference type="Proteomes" id="UP000596739"/>
    </source>
</evidence>
<comment type="function">
    <text evidence="12">The main replicative DNA helicase, it participates in initiation and elongation during chromosome replication. Travels ahead of the DNA replisome, separating dsDNA into templates for DNA synthesis. A processive ATP-dependent 5'-3' DNA helicase it has DNA-dependent ATPase activity.</text>
</comment>
<dbReference type="Pfam" id="PF03796">
    <property type="entry name" value="DnaB_C"/>
    <property type="match status" value="1"/>
</dbReference>
<evidence type="ECO:0000256" key="6">
    <source>
        <dbReference type="ARBA" id="ARBA00022806"/>
    </source>
</evidence>
<evidence type="ECO:0000256" key="5">
    <source>
        <dbReference type="ARBA" id="ARBA00022801"/>
    </source>
</evidence>
<dbReference type="InterPro" id="IPR016136">
    <property type="entry name" value="DNA_helicase_N/primase_C"/>
</dbReference>
<evidence type="ECO:0000256" key="9">
    <source>
        <dbReference type="ARBA" id="ARBA00023235"/>
    </source>
</evidence>
<dbReference type="EC" id="5.6.2.3" evidence="11 12"/>
<dbReference type="PANTHER" id="PTHR30153:SF2">
    <property type="entry name" value="REPLICATIVE DNA HELICASE"/>
    <property type="match status" value="1"/>
</dbReference>
<name>A0ABS1EMW2_9CLOT</name>
<gene>
    <name evidence="14" type="primary">dnaB</name>
    <name evidence="14" type="ORF">JHL18_08655</name>
</gene>
<dbReference type="CDD" id="cd00984">
    <property type="entry name" value="DnaB_C"/>
    <property type="match status" value="1"/>
</dbReference>
<evidence type="ECO:0000313" key="14">
    <source>
        <dbReference type="EMBL" id="MBK1810706.1"/>
    </source>
</evidence>
<feature type="domain" description="SF4 helicase" evidence="13">
    <location>
        <begin position="174"/>
        <end position="437"/>
    </location>
</feature>
<dbReference type="Pfam" id="PF00772">
    <property type="entry name" value="DnaB"/>
    <property type="match status" value="1"/>
</dbReference>
<dbReference type="InterPro" id="IPR027417">
    <property type="entry name" value="P-loop_NTPase"/>
</dbReference>
<keyword evidence="7 12" id="KW-0067">ATP-binding</keyword>
<evidence type="ECO:0000256" key="10">
    <source>
        <dbReference type="ARBA" id="ARBA00048954"/>
    </source>
</evidence>
<keyword evidence="3 12" id="KW-0235">DNA replication</keyword>
<dbReference type="Gene3D" id="1.10.860.10">
    <property type="entry name" value="DNAb Helicase, Chain A"/>
    <property type="match status" value="1"/>
</dbReference>
<dbReference type="GO" id="GO:0016787">
    <property type="term" value="F:hydrolase activity"/>
    <property type="evidence" value="ECO:0007669"/>
    <property type="project" value="UniProtKB-KW"/>
</dbReference>
<dbReference type="GO" id="GO:0003678">
    <property type="term" value="F:DNA helicase activity"/>
    <property type="evidence" value="ECO:0007669"/>
    <property type="project" value="UniProtKB-EC"/>
</dbReference>
<comment type="similarity">
    <text evidence="1 12">Belongs to the helicase family. DnaB subfamily.</text>
</comment>
<dbReference type="Gene3D" id="3.40.50.300">
    <property type="entry name" value="P-loop containing nucleotide triphosphate hydrolases"/>
    <property type="match status" value="1"/>
</dbReference>
<evidence type="ECO:0000256" key="3">
    <source>
        <dbReference type="ARBA" id="ARBA00022705"/>
    </source>
</evidence>
<keyword evidence="9" id="KW-0413">Isomerase</keyword>
<keyword evidence="15" id="KW-1185">Reference proteome</keyword>
<dbReference type="NCBIfam" id="TIGR00665">
    <property type="entry name" value="DnaB"/>
    <property type="match status" value="1"/>
</dbReference>
<dbReference type="InterPro" id="IPR036185">
    <property type="entry name" value="DNA_heli_DnaB-like_N_sf"/>
</dbReference>
<comment type="catalytic activity">
    <reaction evidence="10 12">
        <text>ATP + H2O = ADP + phosphate + H(+)</text>
        <dbReference type="Rhea" id="RHEA:13065"/>
        <dbReference type="ChEBI" id="CHEBI:15377"/>
        <dbReference type="ChEBI" id="CHEBI:15378"/>
        <dbReference type="ChEBI" id="CHEBI:30616"/>
        <dbReference type="ChEBI" id="CHEBI:43474"/>
        <dbReference type="ChEBI" id="CHEBI:456216"/>
        <dbReference type="EC" id="5.6.2.3"/>
    </reaction>
</comment>
<dbReference type="SUPFAM" id="SSF52540">
    <property type="entry name" value="P-loop containing nucleoside triphosphate hydrolases"/>
    <property type="match status" value="1"/>
</dbReference>
<dbReference type="InterPro" id="IPR007694">
    <property type="entry name" value="DNA_helicase_DnaB-like_C"/>
</dbReference>
<keyword evidence="6 12" id="KW-0347">Helicase</keyword>